<feature type="domain" description="Reverse transcriptase Ty1/copia-type" evidence="2">
    <location>
        <begin position="2"/>
        <end position="142"/>
    </location>
</feature>
<feature type="compositionally biased region" description="Basic and acidic residues" evidence="1">
    <location>
        <begin position="194"/>
        <end position="215"/>
    </location>
</feature>
<reference evidence="3" key="1">
    <citation type="journal article" date="2019" name="Sci. Rep.">
        <title>Draft genome of Tanacetum cinerariifolium, the natural source of mosquito coil.</title>
        <authorList>
            <person name="Yamashiro T."/>
            <person name="Shiraishi A."/>
            <person name="Satake H."/>
            <person name="Nakayama K."/>
        </authorList>
    </citation>
    <scope>NUCLEOTIDE SEQUENCE</scope>
</reference>
<name>A0A6L2P9B6_TANCI</name>
<dbReference type="Pfam" id="PF07727">
    <property type="entry name" value="RVT_2"/>
    <property type="match status" value="2"/>
</dbReference>
<feature type="domain" description="Reverse transcriptase Ty1/copia-type" evidence="2">
    <location>
        <begin position="289"/>
        <end position="343"/>
    </location>
</feature>
<comment type="caution">
    <text evidence="3">The sequence shown here is derived from an EMBL/GenBank/DDBJ whole genome shotgun (WGS) entry which is preliminary data.</text>
</comment>
<evidence type="ECO:0000256" key="1">
    <source>
        <dbReference type="SAM" id="MobiDB-lite"/>
    </source>
</evidence>
<dbReference type="InterPro" id="IPR043502">
    <property type="entry name" value="DNA/RNA_pol_sf"/>
</dbReference>
<evidence type="ECO:0000313" key="3">
    <source>
        <dbReference type="EMBL" id="GEU94177.1"/>
    </source>
</evidence>
<protein>
    <submittedName>
        <fullName evidence="3">Retrovirus-related Pol polyprotein from transposon TNT 1-94</fullName>
    </submittedName>
</protein>
<evidence type="ECO:0000259" key="2">
    <source>
        <dbReference type="Pfam" id="PF07727"/>
    </source>
</evidence>
<dbReference type="InterPro" id="IPR013103">
    <property type="entry name" value="RVT_2"/>
</dbReference>
<sequence>MSRLVVRGYRQEEGIDFEESFALVARMKAIRIFLAYAAHKLFTVFQMDVKIEFLHGSLKEDVYVYQAEGFIDVDHPSLVYKLKKALYGLKQAPRAWYDELSTFLLQNHLFKGTIYSTLFIRCFQDDILVVQVYVDDIIFGSTHPSKAFRVYNTRTRKVEENLHINFLDNKPIIAGTNSNDFARKGASFDANSDGDNKDNDGPCKESKIDNQERPNAKNSTEDVNTVGPSINTANLNINIASPTVNNVRLSDDFFGADNDMRSLDGIEVDISNISTTYPVPTTPNTRIHKDHSLDNMDVKSAFLYGTIAEEVYVCQPLGFKDPDYLDKVYKVEIDPYDVKPASTPMDKEKALLKDSDSDDVDVHLYRSMIRDSSFDLVAYTDSDYAGASLDRKSTSGGIVVKCKEGLMGEGGGGRFEVFIREAILLIYGPVLSRFSSLLVKSDEREELYMVPSVLSWTVVSVIVKEGFSSSSELVRSLSCALLPLVKDNQEKDKIGTKPGKNKKRGKARQCLRTCQSDPHKVPCGNILNYGTCLNCNSRTGNSFTYDPISKSLDDVQVIPNPPPQCHFNVYLCQICESNPHYGYECSQRVSLVDKLEPCYTQNFSDNDYSHDLPGVNPLNDHHCCYECGSSLKDFFCYQCTCEFCGNGAHVGYNFPAQVPSFQTLPSFPQQYPCCEDCEIPACCDDDDDYSSAITPNEPVDSLSIGDEHLDTIPVTKSDEFIKSYVENLIPNPSEYEGENGCDMPACFTNFSNVLFDAEQEFDSSDDQSLFDEDFLEEIFSNPLFEEEIISTKIDLHHFDAESDLIESMLNHDSSIIPSSSKIDSLLDEFAGELTLLKSITPGIDKTDCYPEEDMHLTKRLLYDNSSPRLPKEFVSENSYAEIESFSPSPIPIEDSDSLMEEMDLSCTLDDPMPPSIEEDDDDSERDILIHEELLDNNSLSLPVNELFHFDIPSFYRPPAKPPDGNTGILNIKMMGDNSEQKAHMPKLTITRVSNQEKSPDILSHRSLENFQLSTKCPMMIHGKNIPILNVPLFYFYPP</sequence>
<dbReference type="AlphaFoldDB" id="A0A6L2P9B6"/>
<feature type="compositionally biased region" description="Polar residues" evidence="1">
    <location>
        <begin position="216"/>
        <end position="227"/>
    </location>
</feature>
<organism evidence="3">
    <name type="scientific">Tanacetum cinerariifolium</name>
    <name type="common">Dalmatian daisy</name>
    <name type="synonym">Chrysanthemum cinerariifolium</name>
    <dbReference type="NCBI Taxonomy" id="118510"/>
    <lineage>
        <taxon>Eukaryota</taxon>
        <taxon>Viridiplantae</taxon>
        <taxon>Streptophyta</taxon>
        <taxon>Embryophyta</taxon>
        <taxon>Tracheophyta</taxon>
        <taxon>Spermatophyta</taxon>
        <taxon>Magnoliopsida</taxon>
        <taxon>eudicotyledons</taxon>
        <taxon>Gunneridae</taxon>
        <taxon>Pentapetalae</taxon>
        <taxon>asterids</taxon>
        <taxon>campanulids</taxon>
        <taxon>Asterales</taxon>
        <taxon>Asteraceae</taxon>
        <taxon>Asteroideae</taxon>
        <taxon>Anthemideae</taxon>
        <taxon>Anthemidinae</taxon>
        <taxon>Tanacetum</taxon>
    </lineage>
</organism>
<proteinExistence type="predicted"/>
<dbReference type="EMBL" id="BKCJ010011016">
    <property type="protein sequence ID" value="GEU94177.1"/>
    <property type="molecule type" value="Genomic_DNA"/>
</dbReference>
<gene>
    <name evidence="3" type="ORF">Tci_066155</name>
</gene>
<feature type="region of interest" description="Disordered" evidence="1">
    <location>
        <begin position="184"/>
        <end position="227"/>
    </location>
</feature>
<dbReference type="SUPFAM" id="SSF56672">
    <property type="entry name" value="DNA/RNA polymerases"/>
    <property type="match status" value="1"/>
</dbReference>
<accession>A0A6L2P9B6</accession>